<organism evidence="1 2">
    <name type="scientific">Chryseobacterium pennae</name>
    <dbReference type="NCBI Taxonomy" id="2258962"/>
    <lineage>
        <taxon>Bacteria</taxon>
        <taxon>Pseudomonadati</taxon>
        <taxon>Bacteroidota</taxon>
        <taxon>Flavobacteriia</taxon>
        <taxon>Flavobacteriales</taxon>
        <taxon>Weeksellaceae</taxon>
        <taxon>Chryseobacterium group</taxon>
        <taxon>Chryseobacterium</taxon>
    </lineage>
</organism>
<dbReference type="Proteomes" id="UP000256686">
    <property type="component" value="Unassembled WGS sequence"/>
</dbReference>
<protein>
    <recommendedName>
        <fullName evidence="3">Bacteriocin-protection protein</fullName>
    </recommendedName>
</protein>
<evidence type="ECO:0000313" key="2">
    <source>
        <dbReference type="Proteomes" id="UP000256686"/>
    </source>
</evidence>
<dbReference type="EMBL" id="QNVT01000011">
    <property type="protein sequence ID" value="REC61985.1"/>
    <property type="molecule type" value="Genomic_DNA"/>
</dbReference>
<keyword evidence="2" id="KW-1185">Reference proteome</keyword>
<accession>A0A3D9C7X9</accession>
<comment type="caution">
    <text evidence="1">The sequence shown here is derived from an EMBL/GenBank/DDBJ whole genome shotgun (WGS) entry which is preliminary data.</text>
</comment>
<evidence type="ECO:0008006" key="3">
    <source>
        <dbReference type="Google" id="ProtNLM"/>
    </source>
</evidence>
<evidence type="ECO:0000313" key="1">
    <source>
        <dbReference type="EMBL" id="REC61985.1"/>
    </source>
</evidence>
<name>A0A3D9C7X9_9FLAO</name>
<dbReference type="RefSeq" id="WP_115971240.1">
    <property type="nucleotide sequence ID" value="NZ_QNVT01000011.1"/>
</dbReference>
<sequence>MKEPDKRQDIHISTREDWRQWLAEFHQSRPSVWVICNTRKSGLPVVGWSELVEEALCFGWIDSTRKTIDEGSFKQLFSKRKKNSTWSRINKEKVQKLIDDQLMTEAGYESIRIAKENNSWTILDTVEDLMVPEDLSKAFKTYTGSEEYFQSLSKSMKKMMLQWIVLAKRPETRKKRIDEIVENAAQGKKPKHFL</sequence>
<gene>
    <name evidence="1" type="ORF">DRF65_13235</name>
</gene>
<dbReference type="AlphaFoldDB" id="A0A3D9C7X9"/>
<reference evidence="2" key="1">
    <citation type="submission" date="2018-06" db="EMBL/GenBank/DDBJ databases">
        <authorList>
            <person name="Lum Nde A."/>
            <person name="Hugo C."/>
        </authorList>
    </citation>
    <scope>NUCLEOTIDE SEQUENCE [LARGE SCALE GENOMIC DNA]</scope>
    <source>
        <strain evidence="2">1_F178</strain>
    </source>
</reference>
<proteinExistence type="predicted"/>
<dbReference type="Pfam" id="PF13376">
    <property type="entry name" value="OmdA"/>
    <property type="match status" value="1"/>
</dbReference>